<keyword evidence="1" id="KW-0812">Transmembrane</keyword>
<evidence type="ECO:0000313" key="5">
    <source>
        <dbReference type="Proteomes" id="UP000581087"/>
    </source>
</evidence>
<reference evidence="3 4" key="1">
    <citation type="submission" date="2019-01" db="EMBL/GenBank/DDBJ databases">
        <title>Agromyces.</title>
        <authorList>
            <person name="Li J."/>
        </authorList>
    </citation>
    <scope>NUCLEOTIDE SEQUENCE [LARGE SCALE GENOMIC DNA]</scope>
    <source>
        <strain evidence="3 4">DSM 23870</strain>
    </source>
</reference>
<comment type="caution">
    <text evidence="3">The sequence shown here is derived from an EMBL/GenBank/DDBJ whole genome shotgun (WGS) entry which is preliminary data.</text>
</comment>
<sequence length="378" mass="39683">MTRLTQQELDPLGAISAWPLTIGAAVIAVGLAVAATIGHDGQVRSLPIAIVAVAFVVAAGAALVYLTHESTAPFTTERMWIVVALSSTAAVAEFASTAGANDYVTDDFGSVVAGVLILGMAPYRPWSSIIAASLAAAVVLGSIAVATSEYAIISAPAALFAIVGMLPVLALGAASAGYSRRITAEIVRWQRVAARESLSTEAEVRDGIARSVERRQLVVLGRDVLPFLDSVLERGVVEPADRQTAARLARTLRGVLVAHSDATWLSDLLEPAGQTSVDVELRDPTGAAGAMSADQRSALTALLTRLLATSERVRVEVSRDAVDPVARVTIDARIRSVSMPSARRDLQPFFAVSRSAFAAQDARVSRGVVQAGFDYELR</sequence>
<protein>
    <submittedName>
        <fullName evidence="3">Uncharacterized protein</fullName>
    </submittedName>
</protein>
<feature type="transmembrane region" description="Helical" evidence="1">
    <location>
        <begin position="46"/>
        <end position="67"/>
    </location>
</feature>
<accession>A0A4Q2M614</accession>
<feature type="transmembrane region" description="Helical" evidence="1">
    <location>
        <begin position="158"/>
        <end position="178"/>
    </location>
</feature>
<gene>
    <name evidence="2" type="ORF">BJ972_001460</name>
    <name evidence="3" type="ORF">ESP50_06630</name>
</gene>
<dbReference type="Proteomes" id="UP000581087">
    <property type="component" value="Unassembled WGS sequence"/>
</dbReference>
<dbReference type="AlphaFoldDB" id="A0A4Q2M614"/>
<reference evidence="2 5" key="2">
    <citation type="submission" date="2020-07" db="EMBL/GenBank/DDBJ databases">
        <title>Sequencing the genomes of 1000 actinobacteria strains.</title>
        <authorList>
            <person name="Klenk H.-P."/>
        </authorList>
    </citation>
    <scope>NUCLEOTIDE SEQUENCE [LARGE SCALE GENOMIC DNA]</scope>
    <source>
        <strain evidence="2 5">DSM 23870</strain>
    </source>
</reference>
<keyword evidence="1" id="KW-0472">Membrane</keyword>
<proteinExistence type="predicted"/>
<dbReference type="Proteomes" id="UP000292686">
    <property type="component" value="Unassembled WGS sequence"/>
</dbReference>
<dbReference type="EMBL" id="JACCBI010000001">
    <property type="protein sequence ID" value="NYD66941.1"/>
    <property type="molecule type" value="Genomic_DNA"/>
</dbReference>
<evidence type="ECO:0000313" key="4">
    <source>
        <dbReference type="Proteomes" id="UP000292686"/>
    </source>
</evidence>
<feature type="transmembrane region" description="Helical" evidence="1">
    <location>
        <begin position="79"/>
        <end position="96"/>
    </location>
</feature>
<feature type="transmembrane region" description="Helical" evidence="1">
    <location>
        <begin position="12"/>
        <end position="34"/>
    </location>
</feature>
<dbReference type="OrthoDB" id="5124052at2"/>
<keyword evidence="1" id="KW-1133">Transmembrane helix</keyword>
<evidence type="ECO:0000256" key="1">
    <source>
        <dbReference type="SAM" id="Phobius"/>
    </source>
</evidence>
<keyword evidence="4" id="KW-1185">Reference proteome</keyword>
<evidence type="ECO:0000313" key="3">
    <source>
        <dbReference type="EMBL" id="RXZ87585.1"/>
    </source>
</evidence>
<evidence type="ECO:0000313" key="2">
    <source>
        <dbReference type="EMBL" id="NYD66941.1"/>
    </source>
</evidence>
<dbReference type="RefSeq" id="WP_129173329.1">
    <property type="nucleotide sequence ID" value="NZ_JACCBI010000001.1"/>
</dbReference>
<feature type="transmembrane region" description="Helical" evidence="1">
    <location>
        <begin position="130"/>
        <end position="152"/>
    </location>
</feature>
<organism evidence="3 4">
    <name type="scientific">Agromyces atrinae</name>
    <dbReference type="NCBI Taxonomy" id="592376"/>
    <lineage>
        <taxon>Bacteria</taxon>
        <taxon>Bacillati</taxon>
        <taxon>Actinomycetota</taxon>
        <taxon>Actinomycetes</taxon>
        <taxon>Micrococcales</taxon>
        <taxon>Microbacteriaceae</taxon>
        <taxon>Agromyces</taxon>
    </lineage>
</organism>
<dbReference type="EMBL" id="SDPM01000002">
    <property type="protein sequence ID" value="RXZ87585.1"/>
    <property type="molecule type" value="Genomic_DNA"/>
</dbReference>
<name>A0A4Q2M614_9MICO</name>